<organism evidence="1 2">
    <name type="scientific">Halocaridina rubra</name>
    <name type="common">Hawaiian red shrimp</name>
    <dbReference type="NCBI Taxonomy" id="373956"/>
    <lineage>
        <taxon>Eukaryota</taxon>
        <taxon>Metazoa</taxon>
        <taxon>Ecdysozoa</taxon>
        <taxon>Arthropoda</taxon>
        <taxon>Crustacea</taxon>
        <taxon>Multicrustacea</taxon>
        <taxon>Malacostraca</taxon>
        <taxon>Eumalacostraca</taxon>
        <taxon>Eucarida</taxon>
        <taxon>Decapoda</taxon>
        <taxon>Pleocyemata</taxon>
        <taxon>Caridea</taxon>
        <taxon>Atyoidea</taxon>
        <taxon>Atyidae</taxon>
        <taxon>Halocaridina</taxon>
    </lineage>
</organism>
<protein>
    <submittedName>
        <fullName evidence="1">Uncharacterized protein</fullName>
    </submittedName>
</protein>
<dbReference type="EMBL" id="JAXCGZ010023458">
    <property type="protein sequence ID" value="KAK7008356.1"/>
    <property type="molecule type" value="Genomic_DNA"/>
</dbReference>
<comment type="caution">
    <text evidence="1">The sequence shown here is derived from an EMBL/GenBank/DDBJ whole genome shotgun (WGS) entry which is preliminary data.</text>
</comment>
<evidence type="ECO:0000313" key="1">
    <source>
        <dbReference type="EMBL" id="KAK7008356.1"/>
    </source>
</evidence>
<name>A0AAN8WGB2_HALRR</name>
<keyword evidence="2" id="KW-1185">Reference proteome</keyword>
<proteinExistence type="predicted"/>
<dbReference type="AlphaFoldDB" id="A0AAN8WGB2"/>
<sequence>MSTFMCREDGGGNDADVSNVLTDCVEVRRRHRHPRNHAHALRPNPRHSYYEGSTPESYLLTAALIHSLKHGSGKLCAEPHCQLCNTTNGRKLCKLSERQQLPESKSDYTELEIIVPEYCYGRSVSQEGTEPKNWKHVEKSCLNLPPYEQGLSHISPLSSPSSSFQYAQISPLSSPHSSVAPGSTSVSLYPNSSVTSGDSSLPLLESEFSSLDISSLTDVTVSSSLLSGSALSLHKADCLESSTEMTASELSLATTADCSTLIGSFPSETNISDTVSSETFPCESFPKYLNSNVMSSSVHSLPSRLTLKDRAASPSLLRPILLSSGSLVLLPRRPSLVSPTSVSSVTSSQGHFLWEELDMECVTMEQNSGPRSVISGMNFHCYND</sequence>
<gene>
    <name evidence="1" type="ORF">SK128_018944</name>
</gene>
<evidence type="ECO:0000313" key="2">
    <source>
        <dbReference type="Proteomes" id="UP001381693"/>
    </source>
</evidence>
<accession>A0AAN8WGB2</accession>
<dbReference type="Proteomes" id="UP001381693">
    <property type="component" value="Unassembled WGS sequence"/>
</dbReference>
<reference evidence="1 2" key="1">
    <citation type="submission" date="2023-11" db="EMBL/GenBank/DDBJ databases">
        <title>Halocaridina rubra genome assembly.</title>
        <authorList>
            <person name="Smith C."/>
        </authorList>
    </citation>
    <scope>NUCLEOTIDE SEQUENCE [LARGE SCALE GENOMIC DNA]</scope>
    <source>
        <strain evidence="1">EP-1</strain>
        <tissue evidence="1">Whole</tissue>
    </source>
</reference>